<feature type="domain" description="Phage tail fibre protein N-terminal" evidence="1">
    <location>
        <begin position="1"/>
        <end position="152"/>
    </location>
</feature>
<protein>
    <submittedName>
        <fullName evidence="2">Phage tail protein</fullName>
    </submittedName>
</protein>
<evidence type="ECO:0000259" key="1">
    <source>
        <dbReference type="Pfam" id="PF12571"/>
    </source>
</evidence>
<accession>A0ABS5Z9R6</accession>
<name>A0ABS5Z9R6_9GAMM</name>
<dbReference type="InterPro" id="IPR022225">
    <property type="entry name" value="Phage_tail_fibre_N"/>
</dbReference>
<dbReference type="InterPro" id="IPR051934">
    <property type="entry name" value="Phage_Tail_Fiber_Structural"/>
</dbReference>
<evidence type="ECO:0000313" key="2">
    <source>
        <dbReference type="EMBL" id="MBU2710801.1"/>
    </source>
</evidence>
<evidence type="ECO:0000313" key="3">
    <source>
        <dbReference type="Proteomes" id="UP000690515"/>
    </source>
</evidence>
<organism evidence="2 3">
    <name type="scientific">Zooshikella harenae</name>
    <dbReference type="NCBI Taxonomy" id="2827238"/>
    <lineage>
        <taxon>Bacteria</taxon>
        <taxon>Pseudomonadati</taxon>
        <taxon>Pseudomonadota</taxon>
        <taxon>Gammaproteobacteria</taxon>
        <taxon>Oceanospirillales</taxon>
        <taxon>Zooshikellaceae</taxon>
        <taxon>Zooshikella</taxon>
    </lineage>
</organism>
<dbReference type="PANTHER" id="PTHR35191:SF1">
    <property type="entry name" value="PROPHAGE SIDE TAIL FIBER PROTEIN HOMOLOG STFQ-RELATED"/>
    <property type="match status" value="1"/>
</dbReference>
<reference evidence="2 3" key="1">
    <citation type="submission" date="2021-04" db="EMBL/GenBank/DDBJ databases">
        <authorList>
            <person name="Pira H."/>
            <person name="Risdian C."/>
            <person name="Wink J."/>
        </authorList>
    </citation>
    <scope>NUCLEOTIDE SEQUENCE [LARGE SCALE GENOMIC DNA]</scope>
    <source>
        <strain evidence="2 3">WH53</strain>
    </source>
</reference>
<dbReference type="RefSeq" id="WP_215818967.1">
    <property type="nucleotide sequence ID" value="NZ_JAGSOY010000011.1"/>
</dbReference>
<dbReference type="PANTHER" id="PTHR35191">
    <property type="entry name" value="PROPHAGE SIDE TAIL FIBER PROTEIN HOMOLOG STFQ-RELATED"/>
    <property type="match status" value="1"/>
</dbReference>
<dbReference type="EMBL" id="JAGSOY010000011">
    <property type="protein sequence ID" value="MBU2710801.1"/>
    <property type="molecule type" value="Genomic_DNA"/>
</dbReference>
<dbReference type="Pfam" id="PF12571">
    <property type="entry name" value="Phage_tail_fib"/>
    <property type="match status" value="1"/>
</dbReference>
<sequence length="396" mass="45034">MEQQFYSLLTQVGKAKLVNYHVLGKTLNLSKIQVGDGGDKKGKEVFPTEDDTQLVNLRWEGSINRIYADSKNENYLAVEAIIPEDIGGWYITEFGIVDDEGDLVVIGGYPKTYKPKLTQGSGSSLYLKVLFEVSNAENVQLKVDPSVVLASQGFVSDKFNEHLYDSNPHKQYLKKDEYSSSQKQILSELSRLPIYPEVLNKDNRLTITKNGNGTVTIDKGQIIRWRGHKDFPTDNYTEAQRTFNIDNNKMYHLRWSPEKGFSLNDLEDNKYNPEKLDEKDKSFDTQYDDMLVAKIDRSSTTSLINSIHLMTDGIFINIVDGKSLETKINWSRTPRGYVVGMHDPDDNVKTDYGIVPDAFGEIGIENTRYNAYLKMVSWNQTNGTSGYLSARVRWEA</sequence>
<proteinExistence type="predicted"/>
<comment type="caution">
    <text evidence="2">The sequence shown here is derived from an EMBL/GenBank/DDBJ whole genome shotgun (WGS) entry which is preliminary data.</text>
</comment>
<gene>
    <name evidence="2" type="ORF">KCG35_07000</name>
</gene>
<keyword evidence="3" id="KW-1185">Reference proteome</keyword>
<dbReference type="Proteomes" id="UP000690515">
    <property type="component" value="Unassembled WGS sequence"/>
</dbReference>